<dbReference type="RefSeq" id="WP_120039841.1">
    <property type="nucleotide sequence ID" value="NZ_QZFU01000016.1"/>
</dbReference>
<dbReference type="Proteomes" id="UP000266677">
    <property type="component" value="Unassembled WGS sequence"/>
</dbReference>
<dbReference type="OrthoDB" id="4495998at2"/>
<keyword evidence="5" id="KW-1185">Reference proteome</keyword>
<evidence type="ECO:0000259" key="3">
    <source>
        <dbReference type="Pfam" id="PF02342"/>
    </source>
</evidence>
<comment type="caution">
    <text evidence="4">The sequence shown here is derived from an EMBL/GenBank/DDBJ whole genome shotgun (WGS) entry which is preliminary data.</text>
</comment>
<dbReference type="Pfam" id="PF02342">
    <property type="entry name" value="TerD"/>
    <property type="match status" value="1"/>
</dbReference>
<proteinExistence type="inferred from homology"/>
<dbReference type="PANTHER" id="PTHR32097">
    <property type="entry name" value="CAMP-BINDING PROTEIN 1-RELATED"/>
    <property type="match status" value="1"/>
</dbReference>
<dbReference type="InterPro" id="IPR051324">
    <property type="entry name" value="Stress/Tellurium_Resist"/>
</dbReference>
<dbReference type="InterPro" id="IPR003325">
    <property type="entry name" value="TerD"/>
</dbReference>
<protein>
    <submittedName>
        <fullName evidence="4">Transporter</fullName>
    </submittedName>
</protein>
<feature type="domain" description="TerD" evidence="3">
    <location>
        <begin position="21"/>
        <end position="148"/>
    </location>
</feature>
<organism evidence="4 5">
    <name type="scientific">Nocardia panacis</name>
    <dbReference type="NCBI Taxonomy" id="2340916"/>
    <lineage>
        <taxon>Bacteria</taxon>
        <taxon>Bacillati</taxon>
        <taxon>Actinomycetota</taxon>
        <taxon>Actinomycetes</taxon>
        <taxon>Mycobacteriales</taxon>
        <taxon>Nocardiaceae</taxon>
        <taxon>Nocardia</taxon>
    </lineage>
</organism>
<evidence type="ECO:0000313" key="5">
    <source>
        <dbReference type="Proteomes" id="UP000266677"/>
    </source>
</evidence>
<gene>
    <name evidence="4" type="ORF">D5S18_11740</name>
</gene>
<accession>A0A3A4KJP9</accession>
<feature type="region of interest" description="Disordered" evidence="2">
    <location>
        <begin position="156"/>
        <end position="190"/>
    </location>
</feature>
<dbReference type="Gene3D" id="2.60.60.30">
    <property type="entry name" value="sav2460 like domains"/>
    <property type="match status" value="1"/>
</dbReference>
<reference evidence="4 5" key="1">
    <citation type="submission" date="2018-09" db="EMBL/GenBank/DDBJ databases">
        <title>YIM PH21274 draft genome.</title>
        <authorList>
            <person name="Miao C."/>
        </authorList>
    </citation>
    <scope>NUCLEOTIDE SEQUENCE [LARGE SCALE GENOMIC DNA]</scope>
    <source>
        <strain evidence="4 5">YIM PH 21724</strain>
    </source>
</reference>
<feature type="compositionally biased region" description="Low complexity" evidence="2">
    <location>
        <begin position="158"/>
        <end position="178"/>
    </location>
</feature>
<dbReference type="PANTHER" id="PTHR32097:SF4">
    <property type="entry name" value="GENERAL STRESS PROTEIN 16U"/>
    <property type="match status" value="1"/>
</dbReference>
<evidence type="ECO:0000256" key="1">
    <source>
        <dbReference type="ARBA" id="ARBA00008775"/>
    </source>
</evidence>
<dbReference type="AlphaFoldDB" id="A0A3A4KJP9"/>
<sequence>MIRLGAGQNIGLSADILVFTARAGVALDLSALVVGPAMRVFGSEGVVFFNQSHTAGVELDGTAITIRLERVRADAQAVLLVVSPDRADELGTLTAALSENGVPLAEFVTTPAFGETALICLELYRRGGGWKVRAVGQGYSGGLGVLFAAHGVEVDEAPSTGPRQSSGSPTSSGTTPVGANRADTFESTGAQADSEVGFGLQRLWMIFEDAARSAAALKSARTYAADRLDQELSAAVADPTTRNTPAAEQMRRAAQRRGDELIAVAESNHLRDSEQLQSELRRAQELLPPALASWDAPSWDAPHRPGDGIRLGELYSLAHGRLRVPYCVPVPLSRPLWVAAESAATVAPVIGALLTRLVAATPDRRTVVDIVDPARACTGFLGLFTATLGGPPVTDRADIGELIDARAKAAEIAELSYRSGFLTAPAEHRILLLVDFPHGFEVSELDALAALLTRAEPFGLSTLIVGADPEDDTDEVVAAVARAAHRLPTVEGTPVFDPWTRNPWLLDLDTLPSEPHRRSRLLRNNH</sequence>
<name>A0A3A4KJP9_9NOCA</name>
<comment type="similarity">
    <text evidence="1">Belongs to the CAPAB/TerDEXZ family.</text>
</comment>
<dbReference type="CDD" id="cd06974">
    <property type="entry name" value="TerD_like"/>
    <property type="match status" value="1"/>
</dbReference>
<evidence type="ECO:0000256" key="2">
    <source>
        <dbReference type="SAM" id="MobiDB-lite"/>
    </source>
</evidence>
<evidence type="ECO:0000313" key="4">
    <source>
        <dbReference type="EMBL" id="RJO76884.1"/>
    </source>
</evidence>
<dbReference type="EMBL" id="QZFU01000016">
    <property type="protein sequence ID" value="RJO76884.1"/>
    <property type="molecule type" value="Genomic_DNA"/>
</dbReference>